<evidence type="ECO:0000259" key="1">
    <source>
        <dbReference type="Pfam" id="PF03819"/>
    </source>
</evidence>
<dbReference type="Gene3D" id="1.10.287.1080">
    <property type="entry name" value="MazG-like"/>
    <property type="match status" value="1"/>
</dbReference>
<proteinExistence type="predicted"/>
<dbReference type="Proteomes" id="UP000437736">
    <property type="component" value="Unassembled WGS sequence"/>
</dbReference>
<gene>
    <name evidence="2" type="ORF">GHK86_09750</name>
</gene>
<evidence type="ECO:0000313" key="2">
    <source>
        <dbReference type="EMBL" id="MST33000.1"/>
    </source>
</evidence>
<dbReference type="SUPFAM" id="SSF101386">
    <property type="entry name" value="all-alpha NTP pyrophosphatases"/>
    <property type="match status" value="1"/>
</dbReference>
<evidence type="ECO:0000313" key="3">
    <source>
        <dbReference type="Proteomes" id="UP000437736"/>
    </source>
</evidence>
<keyword evidence="3" id="KW-1185">Reference proteome</keyword>
<name>A0ABW9QT40_9ACTN</name>
<dbReference type="InterPro" id="IPR004518">
    <property type="entry name" value="MazG-like_dom"/>
</dbReference>
<organism evidence="2 3">
    <name type="scientific">Acidiferrimicrobium australe</name>
    <dbReference type="NCBI Taxonomy" id="2664430"/>
    <lineage>
        <taxon>Bacteria</taxon>
        <taxon>Bacillati</taxon>
        <taxon>Actinomycetota</taxon>
        <taxon>Acidimicrobiia</taxon>
        <taxon>Acidimicrobiales</taxon>
        <taxon>Acidimicrobiaceae</taxon>
        <taxon>Acidiferrimicrobium</taxon>
    </lineage>
</organism>
<protein>
    <submittedName>
        <fullName evidence="2">Pyrophosphohydrolase</fullName>
    </submittedName>
</protein>
<feature type="domain" description="NTP pyrophosphohydrolase MazG-like" evidence="1">
    <location>
        <begin position="25"/>
        <end position="79"/>
    </location>
</feature>
<dbReference type="PANTHER" id="PTHR42702">
    <property type="entry name" value="NUCLEOTIDE PYROPHOSPHOHYDROLASE"/>
    <property type="match status" value="1"/>
</dbReference>
<dbReference type="EMBL" id="WJHE01000450">
    <property type="protein sequence ID" value="MST33000.1"/>
    <property type="molecule type" value="Genomic_DNA"/>
</dbReference>
<comment type="caution">
    <text evidence="2">The sequence shown here is derived from an EMBL/GenBank/DDBJ whole genome shotgun (WGS) entry which is preliminary data.</text>
</comment>
<dbReference type="PANTHER" id="PTHR42702:SF1">
    <property type="entry name" value="REGULATORY PROTEIN FOR BETA-LACTAMASE"/>
    <property type="match status" value="1"/>
</dbReference>
<sequence>MDLDELQAVIAATYGERDAARGIPATVAWLAEEVGELARATRKGTRAEQLHELSDVVAWTASLANQLGLSLSEALARYAEGCPTCHRVPCGC</sequence>
<dbReference type="Pfam" id="PF03819">
    <property type="entry name" value="MazG"/>
    <property type="match status" value="1"/>
</dbReference>
<reference evidence="2 3" key="1">
    <citation type="submission" date="2019-11" db="EMBL/GenBank/DDBJ databases">
        <title>Acidiferrimicrobium australis gen. nov., sp. nov., an acidophilic and obligately heterotrophic, member of the Actinobacteria that catalyses dissimilatory oxido- reduction of iron isolated from metal-rich acidic water in Chile.</title>
        <authorList>
            <person name="Gonzalez D."/>
            <person name="Huber K."/>
            <person name="Hedrich S."/>
            <person name="Rojas-Villalobos C."/>
            <person name="Quatrini R."/>
            <person name="Dinamarca M.A."/>
            <person name="Schwarz A."/>
            <person name="Canales C."/>
            <person name="Nancucheo I."/>
        </authorList>
    </citation>
    <scope>NUCLEOTIDE SEQUENCE [LARGE SCALE GENOMIC DNA]</scope>
    <source>
        <strain evidence="2 3">USS-CCA1</strain>
    </source>
</reference>
<accession>A0ABW9QT40</accession>